<accession>A0A024U0N6</accession>
<dbReference type="GO" id="GO:0080129">
    <property type="term" value="P:proteasome core complex assembly"/>
    <property type="evidence" value="ECO:0007669"/>
    <property type="project" value="TreeGrafter"/>
</dbReference>
<comment type="similarity">
    <text evidence="1">Belongs to the PSMG1 family.</text>
</comment>
<organism evidence="4">
    <name type="scientific">Aphanomyces invadans</name>
    <dbReference type="NCBI Taxonomy" id="157072"/>
    <lineage>
        <taxon>Eukaryota</taxon>
        <taxon>Sar</taxon>
        <taxon>Stramenopiles</taxon>
        <taxon>Oomycota</taxon>
        <taxon>Saprolegniomycetes</taxon>
        <taxon>Saprolegniales</taxon>
        <taxon>Verrucalvaceae</taxon>
        <taxon>Aphanomyces</taxon>
    </lineage>
</organism>
<dbReference type="InterPro" id="IPR016565">
    <property type="entry name" value="Proteasome_assmbl_chp_1"/>
</dbReference>
<gene>
    <name evidence="4" type="ORF">H310_07418</name>
</gene>
<protein>
    <recommendedName>
        <fullName evidence="2">Proteasome assembly chaperone 1</fullName>
    </recommendedName>
</protein>
<proteinExistence type="inferred from homology"/>
<keyword evidence="3" id="KW-0143">Chaperone</keyword>
<dbReference type="GO" id="GO:0005783">
    <property type="term" value="C:endoplasmic reticulum"/>
    <property type="evidence" value="ECO:0007669"/>
    <property type="project" value="InterPro"/>
</dbReference>
<dbReference type="GeneID" id="20084468"/>
<dbReference type="RefSeq" id="XP_008871383.1">
    <property type="nucleotide sequence ID" value="XM_008873161.1"/>
</dbReference>
<dbReference type="eggNOG" id="ENOG502S2EK">
    <property type="taxonomic scope" value="Eukaryota"/>
</dbReference>
<dbReference type="PANTHER" id="PTHR15069:SF1">
    <property type="entry name" value="PROTEASOME ASSEMBLY CHAPERONE 1"/>
    <property type="match status" value="1"/>
</dbReference>
<sequence length="271" mass="29805">MALQLRYPTEADFSSRAPLSDLPPFPTSPSGPSKLPVTAVFRWSPQVRASLKYQKETRLTTKDLVIATGQHAHNIMQRVVENTPEARVLGTLILSSAHIVESSLSAFDPSAVCSIVSLSNDKVVVVAPLDVADEDVWIWTESLFAHIEPQRVISVSTLMSVTYDSELHETCSLRMLQTSASFAEQIAHNIPILASPRFVMGIPAALLTYSELRHLQCTVYVTLHHTSSTMSQIAASFGSITPLLQAESTKKHEGFSVMDVSFANKYEDLYS</sequence>
<name>A0A024U0N6_9STRA</name>
<evidence type="ECO:0000256" key="1">
    <source>
        <dbReference type="ARBA" id="ARBA00005261"/>
    </source>
</evidence>
<dbReference type="VEuPathDB" id="FungiDB:H310_07418"/>
<evidence type="ECO:0000256" key="2">
    <source>
        <dbReference type="ARBA" id="ARBA00019180"/>
    </source>
</evidence>
<dbReference type="GO" id="GO:0070628">
    <property type="term" value="F:proteasome binding"/>
    <property type="evidence" value="ECO:0007669"/>
    <property type="project" value="TreeGrafter"/>
</dbReference>
<dbReference type="EMBL" id="KI913965">
    <property type="protein sequence ID" value="ETV99965.1"/>
    <property type="molecule type" value="Genomic_DNA"/>
</dbReference>
<evidence type="ECO:0000256" key="3">
    <source>
        <dbReference type="ARBA" id="ARBA00023186"/>
    </source>
</evidence>
<reference evidence="4" key="1">
    <citation type="submission" date="2013-12" db="EMBL/GenBank/DDBJ databases">
        <title>The Genome Sequence of Aphanomyces invadans NJM9701.</title>
        <authorList>
            <consortium name="The Broad Institute Genomics Platform"/>
            <person name="Russ C."/>
            <person name="Tyler B."/>
            <person name="van West P."/>
            <person name="Dieguez-Uribeondo J."/>
            <person name="Young S.K."/>
            <person name="Zeng Q."/>
            <person name="Gargeya S."/>
            <person name="Fitzgerald M."/>
            <person name="Abouelleil A."/>
            <person name="Alvarado L."/>
            <person name="Chapman S.B."/>
            <person name="Gainer-Dewar J."/>
            <person name="Goldberg J."/>
            <person name="Griggs A."/>
            <person name="Gujja S."/>
            <person name="Hansen M."/>
            <person name="Howarth C."/>
            <person name="Imamovic A."/>
            <person name="Ireland A."/>
            <person name="Larimer J."/>
            <person name="McCowan C."/>
            <person name="Murphy C."/>
            <person name="Pearson M."/>
            <person name="Poon T.W."/>
            <person name="Priest M."/>
            <person name="Roberts A."/>
            <person name="Saif S."/>
            <person name="Shea T."/>
            <person name="Sykes S."/>
            <person name="Wortman J."/>
            <person name="Nusbaum C."/>
            <person name="Birren B."/>
        </authorList>
    </citation>
    <scope>NUCLEOTIDE SEQUENCE [LARGE SCALE GENOMIC DNA]</scope>
    <source>
        <strain evidence="4">NJM9701</strain>
    </source>
</reference>
<dbReference type="STRING" id="157072.A0A024U0N6"/>
<dbReference type="OrthoDB" id="17536at2759"/>
<dbReference type="PANTHER" id="PTHR15069">
    <property type="entry name" value="PROTEASOME ASSEMBLY CHAPERONE 1"/>
    <property type="match status" value="1"/>
</dbReference>
<dbReference type="AlphaFoldDB" id="A0A024U0N6"/>
<dbReference type="Pfam" id="PF16094">
    <property type="entry name" value="PAC1"/>
    <property type="match status" value="1"/>
</dbReference>
<evidence type="ECO:0000313" key="4">
    <source>
        <dbReference type="EMBL" id="ETV99965.1"/>
    </source>
</evidence>